<keyword evidence="3" id="KW-1185">Reference proteome</keyword>
<evidence type="ECO:0000313" key="2">
    <source>
        <dbReference type="EMBL" id="KAF4488018.1"/>
    </source>
</evidence>
<name>A0A9P5E7I9_9HYPO</name>
<comment type="caution">
    <text evidence="2">The sequence shown here is derived from an EMBL/GenBank/DDBJ whole genome shotgun (WGS) entry which is preliminary data.</text>
</comment>
<dbReference type="Proteomes" id="UP000737391">
    <property type="component" value="Unassembled WGS sequence"/>
</dbReference>
<evidence type="ECO:0000313" key="3">
    <source>
        <dbReference type="Proteomes" id="UP000737391"/>
    </source>
</evidence>
<reference evidence="2" key="1">
    <citation type="submission" date="2020-01" db="EMBL/GenBank/DDBJ databases">
        <title>Identification and distribution of gene clusters putatively required for synthesis of sphingolipid metabolism inhibitors in phylogenetically diverse species of the filamentous fungus Fusarium.</title>
        <authorList>
            <person name="Kim H.-S."/>
            <person name="Busman M."/>
            <person name="Brown D.W."/>
            <person name="Divon H."/>
            <person name="Uhlig S."/>
            <person name="Proctor R.H."/>
        </authorList>
    </citation>
    <scope>NUCLEOTIDE SEQUENCE</scope>
    <source>
        <strain evidence="2">NRRL 31653</strain>
    </source>
</reference>
<protein>
    <submittedName>
        <fullName evidence="2">Uncharacterized protein</fullName>
    </submittedName>
</protein>
<dbReference type="EMBL" id="LUFC02001013">
    <property type="protein sequence ID" value="KAF4488018.1"/>
    <property type="molecule type" value="Genomic_DNA"/>
</dbReference>
<dbReference type="AlphaFoldDB" id="A0A9P5E7I9"/>
<feature type="compositionally biased region" description="Polar residues" evidence="1">
    <location>
        <begin position="97"/>
        <end position="108"/>
    </location>
</feature>
<gene>
    <name evidence="2" type="ORF">FAGAP_11128</name>
</gene>
<proteinExistence type="predicted"/>
<organism evidence="2 3">
    <name type="scientific">Fusarium agapanthi</name>
    <dbReference type="NCBI Taxonomy" id="1803897"/>
    <lineage>
        <taxon>Eukaryota</taxon>
        <taxon>Fungi</taxon>
        <taxon>Dikarya</taxon>
        <taxon>Ascomycota</taxon>
        <taxon>Pezizomycotina</taxon>
        <taxon>Sordariomycetes</taxon>
        <taxon>Hypocreomycetidae</taxon>
        <taxon>Hypocreales</taxon>
        <taxon>Nectriaceae</taxon>
        <taxon>Fusarium</taxon>
        <taxon>Fusarium fujikuroi species complex</taxon>
    </lineage>
</organism>
<dbReference type="OrthoDB" id="4990978at2759"/>
<accession>A0A9P5E7I9</accession>
<sequence length="141" mass="15478">MQIAHFSQRLHKPARFHQAARISLYKWDVTTPGLRDYLRLQALESLRNLHGHNLQPIGDSDESTCIMESPFSPSPPAGVTELYNSSPAKIQPWIQANGSIPGRSQKNTCGGPPDPTHGIAKGDWLIMGNNPAGVQTKDDEV</sequence>
<feature type="region of interest" description="Disordered" evidence="1">
    <location>
        <begin position="97"/>
        <end position="141"/>
    </location>
</feature>
<evidence type="ECO:0000256" key="1">
    <source>
        <dbReference type="SAM" id="MobiDB-lite"/>
    </source>
</evidence>